<dbReference type="Proteomes" id="UP001597297">
    <property type="component" value="Unassembled WGS sequence"/>
</dbReference>
<dbReference type="NCBIfam" id="TIGR02595">
    <property type="entry name" value="PEP_CTERM"/>
    <property type="match status" value="1"/>
</dbReference>
<dbReference type="InterPro" id="IPR013424">
    <property type="entry name" value="Ice-binding_C"/>
</dbReference>
<name>A0ABW5E099_9BACT</name>
<evidence type="ECO:0000256" key="1">
    <source>
        <dbReference type="SAM" id="MobiDB-lite"/>
    </source>
</evidence>
<dbReference type="Gene3D" id="2.60.120.260">
    <property type="entry name" value="Galactose-binding domain-like"/>
    <property type="match status" value="1"/>
</dbReference>
<comment type="caution">
    <text evidence="2">The sequence shown here is derived from an EMBL/GenBank/DDBJ whole genome shotgun (WGS) entry which is preliminary data.</text>
</comment>
<feature type="region of interest" description="Disordered" evidence="1">
    <location>
        <begin position="1"/>
        <end position="20"/>
    </location>
</feature>
<accession>A0ABW5E099</accession>
<evidence type="ECO:0000313" key="2">
    <source>
        <dbReference type="EMBL" id="MFD2275323.1"/>
    </source>
</evidence>
<keyword evidence="3" id="KW-1185">Reference proteome</keyword>
<reference evidence="3" key="1">
    <citation type="journal article" date="2019" name="Int. J. Syst. Evol. Microbiol.">
        <title>The Global Catalogue of Microorganisms (GCM) 10K type strain sequencing project: providing services to taxonomists for standard genome sequencing and annotation.</title>
        <authorList>
            <consortium name="The Broad Institute Genomics Platform"/>
            <consortium name="The Broad Institute Genome Sequencing Center for Infectious Disease"/>
            <person name="Wu L."/>
            <person name="Ma J."/>
        </authorList>
    </citation>
    <scope>NUCLEOTIDE SEQUENCE [LARGE SCALE GENOMIC DNA]</scope>
    <source>
        <strain evidence="3">JCM 16545</strain>
    </source>
</reference>
<sequence>MNGGFDSTGTPLPGWDLNAPAGTTFNQTNIDIHFGASPTTESFMARFAGSKAEASVSQIVATVTGQEYHVQFDYGFSNINPASNDQGPINVVGGMRFTAGSEDENTSAPSYWAESYDAISSTSGQFVTYEFTFTAQTDTTKITFLDILEVTGNLNDGSGPMSSGHDADSFLDTVILTKVPEPSTSALTLLSSGLLLLRRQR</sequence>
<organism evidence="2 3">
    <name type="scientific">Rubritalea spongiae</name>
    <dbReference type="NCBI Taxonomy" id="430797"/>
    <lineage>
        <taxon>Bacteria</taxon>
        <taxon>Pseudomonadati</taxon>
        <taxon>Verrucomicrobiota</taxon>
        <taxon>Verrucomicrobiia</taxon>
        <taxon>Verrucomicrobiales</taxon>
        <taxon>Rubritaleaceae</taxon>
        <taxon>Rubritalea</taxon>
    </lineage>
</organism>
<feature type="compositionally biased region" description="Polar residues" evidence="1">
    <location>
        <begin position="1"/>
        <end position="10"/>
    </location>
</feature>
<dbReference type="RefSeq" id="WP_377095080.1">
    <property type="nucleotide sequence ID" value="NZ_JBHSJM010000001.1"/>
</dbReference>
<gene>
    <name evidence="2" type="ORF">ACFSQZ_02475</name>
</gene>
<evidence type="ECO:0000313" key="3">
    <source>
        <dbReference type="Proteomes" id="UP001597297"/>
    </source>
</evidence>
<proteinExistence type="predicted"/>
<dbReference type="EMBL" id="JBHUJC010000003">
    <property type="protein sequence ID" value="MFD2275323.1"/>
    <property type="molecule type" value="Genomic_DNA"/>
</dbReference>
<protein>
    <submittedName>
        <fullName evidence="2">PEP-CTERM sorting domain-containing protein</fullName>
    </submittedName>
</protein>